<feature type="region of interest" description="Disordered" evidence="1">
    <location>
        <begin position="261"/>
        <end position="285"/>
    </location>
</feature>
<dbReference type="EMBL" id="CAICTM010001685">
    <property type="protein sequence ID" value="CAB9525514.1"/>
    <property type="molecule type" value="Genomic_DNA"/>
</dbReference>
<evidence type="ECO:0000313" key="3">
    <source>
        <dbReference type="Proteomes" id="UP001153069"/>
    </source>
</evidence>
<name>A0A9N8EU22_9STRA</name>
<comment type="caution">
    <text evidence="2">The sequence shown here is derived from an EMBL/GenBank/DDBJ whole genome shotgun (WGS) entry which is preliminary data.</text>
</comment>
<protein>
    <submittedName>
        <fullName evidence="2">Uncharacterized protein</fullName>
    </submittedName>
</protein>
<organism evidence="2 3">
    <name type="scientific">Seminavis robusta</name>
    <dbReference type="NCBI Taxonomy" id="568900"/>
    <lineage>
        <taxon>Eukaryota</taxon>
        <taxon>Sar</taxon>
        <taxon>Stramenopiles</taxon>
        <taxon>Ochrophyta</taxon>
        <taxon>Bacillariophyta</taxon>
        <taxon>Bacillariophyceae</taxon>
        <taxon>Bacillariophycidae</taxon>
        <taxon>Naviculales</taxon>
        <taxon>Naviculaceae</taxon>
        <taxon>Seminavis</taxon>
    </lineage>
</organism>
<feature type="compositionally biased region" description="Low complexity" evidence="1">
    <location>
        <begin position="269"/>
        <end position="285"/>
    </location>
</feature>
<reference evidence="2" key="1">
    <citation type="submission" date="2020-06" db="EMBL/GenBank/DDBJ databases">
        <authorList>
            <consortium name="Plant Systems Biology data submission"/>
        </authorList>
    </citation>
    <scope>NUCLEOTIDE SEQUENCE</scope>
    <source>
        <strain evidence="2">D6</strain>
    </source>
</reference>
<gene>
    <name evidence="2" type="ORF">SEMRO_1687_G291200.1</name>
</gene>
<dbReference type="Proteomes" id="UP001153069">
    <property type="component" value="Unassembled WGS sequence"/>
</dbReference>
<sequence length="371" mass="41255">MELQATSDKAANEALNRSEQVAKEALDRQVTFENALSRQLSSYLDKFSQQQEDLNQSNASIQGLVTTFIGQANKQLSSMGIGGIHFDPSDGTPQSLMSGIEEPLSLKESIIDQLKALKEEEYTHQTTTPFHTSHQNSLPPFPLQYTPIQPVLSTSAPMFQFPKRHHAFHGPQQPCRQPDLLFHSMLPKGHSTHYSGRWLLNPDNERVWIHYSTPLDAAELPANVPNDPTHWINRRFPDGYVLLPNGEWLLPYPTDRTYNYTRPTDPVFTPATTGLTPTTAYTTPGQPVAMPVEEPTMRNPVFTPHPVTSNVMPRPMDKPSIFSGFHGTTPMRGFDGHNPSKTGDPGDPCGSGYHGDNHSGFNYGDGRDTPN</sequence>
<evidence type="ECO:0000313" key="2">
    <source>
        <dbReference type="EMBL" id="CAB9525514.1"/>
    </source>
</evidence>
<accession>A0A9N8EU22</accession>
<proteinExistence type="predicted"/>
<dbReference type="AlphaFoldDB" id="A0A9N8EU22"/>
<feature type="region of interest" description="Disordered" evidence="1">
    <location>
        <begin position="326"/>
        <end position="371"/>
    </location>
</feature>
<keyword evidence="3" id="KW-1185">Reference proteome</keyword>
<evidence type="ECO:0000256" key="1">
    <source>
        <dbReference type="SAM" id="MobiDB-lite"/>
    </source>
</evidence>